<dbReference type="EMBL" id="NNAY01001178">
    <property type="protein sequence ID" value="OXU24849.1"/>
    <property type="molecule type" value="Genomic_DNA"/>
</dbReference>
<dbReference type="AlphaFoldDB" id="A0A232F2V9"/>
<evidence type="ECO:0000313" key="2">
    <source>
        <dbReference type="Proteomes" id="UP000215335"/>
    </source>
</evidence>
<sequence>MQKLSFLPTSLDADVYDRMKSVPHEPPFSYKSSRYTLAFDNVDECDDLVVVMSTLTRIT</sequence>
<keyword evidence="2" id="KW-1185">Reference proteome</keyword>
<gene>
    <name evidence="1" type="ORF">TSAR_005811</name>
</gene>
<protein>
    <submittedName>
        <fullName evidence="1">Uncharacterized protein</fullName>
    </submittedName>
</protein>
<dbReference type="Proteomes" id="UP000215335">
    <property type="component" value="Unassembled WGS sequence"/>
</dbReference>
<organism evidence="1 2">
    <name type="scientific">Trichomalopsis sarcophagae</name>
    <dbReference type="NCBI Taxonomy" id="543379"/>
    <lineage>
        <taxon>Eukaryota</taxon>
        <taxon>Metazoa</taxon>
        <taxon>Ecdysozoa</taxon>
        <taxon>Arthropoda</taxon>
        <taxon>Hexapoda</taxon>
        <taxon>Insecta</taxon>
        <taxon>Pterygota</taxon>
        <taxon>Neoptera</taxon>
        <taxon>Endopterygota</taxon>
        <taxon>Hymenoptera</taxon>
        <taxon>Apocrita</taxon>
        <taxon>Proctotrupomorpha</taxon>
        <taxon>Chalcidoidea</taxon>
        <taxon>Pteromalidae</taxon>
        <taxon>Pteromalinae</taxon>
        <taxon>Trichomalopsis</taxon>
    </lineage>
</organism>
<comment type="caution">
    <text evidence="1">The sequence shown here is derived from an EMBL/GenBank/DDBJ whole genome shotgun (WGS) entry which is preliminary data.</text>
</comment>
<proteinExistence type="predicted"/>
<evidence type="ECO:0000313" key="1">
    <source>
        <dbReference type="EMBL" id="OXU24849.1"/>
    </source>
</evidence>
<accession>A0A232F2V9</accession>
<name>A0A232F2V9_9HYME</name>
<reference evidence="1 2" key="1">
    <citation type="journal article" date="2017" name="Curr. Biol.">
        <title>The Evolution of Venom by Co-option of Single-Copy Genes.</title>
        <authorList>
            <person name="Martinson E.O."/>
            <person name="Mrinalini"/>
            <person name="Kelkar Y.D."/>
            <person name="Chang C.H."/>
            <person name="Werren J.H."/>
        </authorList>
    </citation>
    <scope>NUCLEOTIDE SEQUENCE [LARGE SCALE GENOMIC DNA]</scope>
    <source>
        <strain evidence="1 2">Alberta</strain>
        <tissue evidence="1">Whole body</tissue>
    </source>
</reference>